<gene>
    <name evidence="2" type="ORF">PCOR1329_LOCUS61598</name>
</gene>
<dbReference type="Proteomes" id="UP001189429">
    <property type="component" value="Unassembled WGS sequence"/>
</dbReference>
<evidence type="ECO:0000313" key="3">
    <source>
        <dbReference type="Proteomes" id="UP001189429"/>
    </source>
</evidence>
<protein>
    <submittedName>
        <fullName evidence="2">Uncharacterized protein</fullName>
    </submittedName>
</protein>
<feature type="region of interest" description="Disordered" evidence="1">
    <location>
        <begin position="85"/>
        <end position="137"/>
    </location>
</feature>
<proteinExistence type="predicted"/>
<name>A0ABN9VWM8_9DINO</name>
<sequence>MGRTVPESCNPAVFAGGLRSPSPTPARSLKPPCERSRGEWAIFGAACRESSQPRFLLARLLASAFSMSPCVPSFPPLASAAQHGARRPVGAGARGGTMVPPCPRRSGAALPARPASPAASRGSAPPPLAGTGQVRIHGGVDEGMDAFAARDLVPAAVTTKTMGSGS</sequence>
<reference evidence="2" key="1">
    <citation type="submission" date="2023-10" db="EMBL/GenBank/DDBJ databases">
        <authorList>
            <person name="Chen Y."/>
            <person name="Shah S."/>
            <person name="Dougan E. K."/>
            <person name="Thang M."/>
            <person name="Chan C."/>
        </authorList>
    </citation>
    <scope>NUCLEOTIDE SEQUENCE [LARGE SCALE GENOMIC DNA]</scope>
</reference>
<feature type="region of interest" description="Disordered" evidence="1">
    <location>
        <begin position="1"/>
        <end position="33"/>
    </location>
</feature>
<keyword evidence="3" id="KW-1185">Reference proteome</keyword>
<organism evidence="2 3">
    <name type="scientific">Prorocentrum cordatum</name>
    <dbReference type="NCBI Taxonomy" id="2364126"/>
    <lineage>
        <taxon>Eukaryota</taxon>
        <taxon>Sar</taxon>
        <taxon>Alveolata</taxon>
        <taxon>Dinophyceae</taxon>
        <taxon>Prorocentrales</taxon>
        <taxon>Prorocentraceae</taxon>
        <taxon>Prorocentrum</taxon>
    </lineage>
</organism>
<accession>A0ABN9VWM8</accession>
<feature type="compositionally biased region" description="Low complexity" evidence="1">
    <location>
        <begin position="104"/>
        <end position="123"/>
    </location>
</feature>
<evidence type="ECO:0000313" key="2">
    <source>
        <dbReference type="EMBL" id="CAK0877569.1"/>
    </source>
</evidence>
<dbReference type="EMBL" id="CAUYUJ010017751">
    <property type="protein sequence ID" value="CAK0877569.1"/>
    <property type="molecule type" value="Genomic_DNA"/>
</dbReference>
<evidence type="ECO:0000256" key="1">
    <source>
        <dbReference type="SAM" id="MobiDB-lite"/>
    </source>
</evidence>
<comment type="caution">
    <text evidence="2">The sequence shown here is derived from an EMBL/GenBank/DDBJ whole genome shotgun (WGS) entry which is preliminary data.</text>
</comment>